<dbReference type="NCBIfam" id="TIGR00546">
    <property type="entry name" value="lnt"/>
    <property type="match status" value="1"/>
</dbReference>
<comment type="similarity">
    <text evidence="2 9">Belongs to the CN hydrolase family. Apolipoprotein N-acyltransferase subfamily.</text>
</comment>
<comment type="pathway">
    <text evidence="9">Protein modification; lipoprotein biosynthesis (N-acyl transfer).</text>
</comment>
<keyword evidence="5 9" id="KW-0812">Transmembrane</keyword>
<dbReference type="Gene3D" id="3.60.110.10">
    <property type="entry name" value="Carbon-nitrogen hydrolase"/>
    <property type="match status" value="1"/>
</dbReference>
<reference evidence="11" key="1">
    <citation type="submission" date="2020-09" db="EMBL/GenBank/DDBJ databases">
        <title>Pelobacter alkaliphilus sp. nov., a novel anaerobic arsenate-reducing bacterium from terrestrial mud volcano.</title>
        <authorList>
            <person name="Khomyakova M.A."/>
            <person name="Merkel A.Y."/>
            <person name="Slobodkin A.I."/>
        </authorList>
    </citation>
    <scope>NUCLEOTIDE SEQUENCE</scope>
    <source>
        <strain evidence="11">M08fum</strain>
    </source>
</reference>
<proteinExistence type="inferred from homology"/>
<evidence type="ECO:0000256" key="1">
    <source>
        <dbReference type="ARBA" id="ARBA00004651"/>
    </source>
</evidence>
<dbReference type="RefSeq" id="WP_191157460.1">
    <property type="nucleotide sequence ID" value="NZ_JACWUN010000018.1"/>
</dbReference>
<sequence length="506" mass="55181">MMQIDKTLLVAALSGGLLALSFPRPDLYPLAWVALVPLLLVMEKRPFASGFAAGATFFAVVLYWLNIVMTTFGGLDPFSSLGAYLLLVAYLALFFGSATWLAWRTHQRLGLPVLLSLPVIWVALEFLRGWLLTGFPWALIGYSQQNFSLAIQSADVTGVYGVGLMLITVNALIAQLVAQPTQLFSRWAAGGVALLLISHFGYGVWRSGQLSDERPEQLTVALIQGNVEQSQKWDPALQQETITRYLSLSRQALAEHPDLLIWPEAATPFYLQDPSPLAAQVHDLPKHSGVPLLVGTPAYQRAPHGEYQYLNSAFLIGSDGLRQGRSDKVHLVPFGEYVPLGRLLSFVDKLVVGVGDFVPGTIVPLPLGEHHVGVLVCYEVIFPYLARQHLHQGVDLLVNITNDAWFGRSSAPYQHLAMARFRAIENRIWLARSANTGISALIAPSGEVVLSGPIFETLQLSGKVGLGAAPTFYTRFGDLFAHVCLLLTALLVIAQAVAPRLSNKSA</sequence>
<feature type="transmembrane region" description="Helical" evidence="9">
    <location>
        <begin position="184"/>
        <end position="205"/>
    </location>
</feature>
<dbReference type="InterPro" id="IPR036526">
    <property type="entry name" value="C-N_Hydrolase_sf"/>
</dbReference>
<organism evidence="11 12">
    <name type="scientific">Pelovirga terrestris</name>
    <dbReference type="NCBI Taxonomy" id="2771352"/>
    <lineage>
        <taxon>Bacteria</taxon>
        <taxon>Pseudomonadati</taxon>
        <taxon>Thermodesulfobacteriota</taxon>
        <taxon>Desulfuromonadia</taxon>
        <taxon>Geobacterales</taxon>
        <taxon>Geobacteraceae</taxon>
        <taxon>Pelovirga</taxon>
    </lineage>
</organism>
<dbReference type="CDD" id="cd07571">
    <property type="entry name" value="ALP_N-acyl_transferase"/>
    <property type="match status" value="1"/>
</dbReference>
<evidence type="ECO:0000313" key="11">
    <source>
        <dbReference type="EMBL" id="MBD1401648.1"/>
    </source>
</evidence>
<comment type="catalytic activity">
    <reaction evidence="9">
        <text>N-terminal S-1,2-diacyl-sn-glyceryl-L-cysteinyl-[lipoprotein] + a glycerophospholipid = N-acyl-S-1,2-diacyl-sn-glyceryl-L-cysteinyl-[lipoprotein] + a 2-acyl-sn-glycero-3-phospholipid + H(+)</text>
        <dbReference type="Rhea" id="RHEA:48228"/>
        <dbReference type="Rhea" id="RHEA-COMP:14681"/>
        <dbReference type="Rhea" id="RHEA-COMP:14684"/>
        <dbReference type="ChEBI" id="CHEBI:15378"/>
        <dbReference type="ChEBI" id="CHEBI:136912"/>
        <dbReference type="ChEBI" id="CHEBI:140656"/>
        <dbReference type="ChEBI" id="CHEBI:140657"/>
        <dbReference type="ChEBI" id="CHEBI:140660"/>
        <dbReference type="EC" id="2.3.1.269"/>
    </reaction>
</comment>
<evidence type="ECO:0000256" key="6">
    <source>
        <dbReference type="ARBA" id="ARBA00022989"/>
    </source>
</evidence>
<evidence type="ECO:0000256" key="3">
    <source>
        <dbReference type="ARBA" id="ARBA00022475"/>
    </source>
</evidence>
<dbReference type="AlphaFoldDB" id="A0A8J6QSG2"/>
<dbReference type="Pfam" id="PF20154">
    <property type="entry name" value="LNT_N"/>
    <property type="match status" value="1"/>
</dbReference>
<feature type="transmembrane region" description="Helical" evidence="9">
    <location>
        <begin position="81"/>
        <end position="103"/>
    </location>
</feature>
<dbReference type="InterPro" id="IPR003010">
    <property type="entry name" value="C-N_Hydrolase"/>
</dbReference>
<dbReference type="PROSITE" id="PS50263">
    <property type="entry name" value="CN_HYDROLASE"/>
    <property type="match status" value="1"/>
</dbReference>
<gene>
    <name evidence="9 11" type="primary">lnt</name>
    <name evidence="11" type="ORF">ICT70_13355</name>
</gene>
<comment type="caution">
    <text evidence="11">The sequence shown here is derived from an EMBL/GenBank/DDBJ whole genome shotgun (WGS) entry which is preliminary data.</text>
</comment>
<dbReference type="SUPFAM" id="SSF56317">
    <property type="entry name" value="Carbon-nitrogen hydrolase"/>
    <property type="match status" value="1"/>
</dbReference>
<protein>
    <recommendedName>
        <fullName evidence="9">Apolipoprotein N-acyltransferase</fullName>
        <shortName evidence="9">ALP N-acyltransferase</shortName>
        <ecNumber evidence="9">2.3.1.269</ecNumber>
    </recommendedName>
</protein>
<evidence type="ECO:0000256" key="9">
    <source>
        <dbReference type="HAMAP-Rule" id="MF_01148"/>
    </source>
</evidence>
<evidence type="ECO:0000256" key="7">
    <source>
        <dbReference type="ARBA" id="ARBA00023136"/>
    </source>
</evidence>
<dbReference type="PANTHER" id="PTHR38686">
    <property type="entry name" value="APOLIPOPROTEIN N-ACYLTRANSFERASE"/>
    <property type="match status" value="1"/>
</dbReference>
<accession>A0A8J6QSG2</accession>
<dbReference type="GO" id="GO:0005886">
    <property type="term" value="C:plasma membrane"/>
    <property type="evidence" value="ECO:0007669"/>
    <property type="project" value="UniProtKB-SubCell"/>
</dbReference>
<dbReference type="GO" id="GO:0016410">
    <property type="term" value="F:N-acyltransferase activity"/>
    <property type="evidence" value="ECO:0007669"/>
    <property type="project" value="UniProtKB-UniRule"/>
</dbReference>
<comment type="subcellular location">
    <subcellularLocation>
        <location evidence="1 9">Cell membrane</location>
        <topology evidence="1 9">Multi-pass membrane protein</topology>
    </subcellularLocation>
</comment>
<dbReference type="Pfam" id="PF00795">
    <property type="entry name" value="CN_hydrolase"/>
    <property type="match status" value="1"/>
</dbReference>
<dbReference type="GO" id="GO:0042158">
    <property type="term" value="P:lipoprotein biosynthetic process"/>
    <property type="evidence" value="ECO:0007669"/>
    <property type="project" value="UniProtKB-UniRule"/>
</dbReference>
<keyword evidence="4 9" id="KW-0808">Transferase</keyword>
<comment type="function">
    <text evidence="9">Catalyzes the phospholipid dependent N-acylation of the N-terminal cysteine of apolipoprotein, the last step in lipoprotein maturation.</text>
</comment>
<keyword evidence="8 9" id="KW-0012">Acyltransferase</keyword>
<name>A0A8J6QSG2_9BACT</name>
<evidence type="ECO:0000256" key="8">
    <source>
        <dbReference type="ARBA" id="ARBA00023315"/>
    </source>
</evidence>
<feature type="transmembrane region" description="Helical" evidence="9">
    <location>
        <begin position="47"/>
        <end position="69"/>
    </location>
</feature>
<keyword evidence="6 9" id="KW-1133">Transmembrane helix</keyword>
<evidence type="ECO:0000256" key="5">
    <source>
        <dbReference type="ARBA" id="ARBA00022692"/>
    </source>
</evidence>
<dbReference type="UniPathway" id="UPA00666"/>
<dbReference type="EC" id="2.3.1.269" evidence="9"/>
<dbReference type="Proteomes" id="UP000632828">
    <property type="component" value="Unassembled WGS sequence"/>
</dbReference>
<feature type="transmembrane region" description="Helical" evidence="9">
    <location>
        <begin position="115"/>
        <end position="139"/>
    </location>
</feature>
<keyword evidence="12" id="KW-1185">Reference proteome</keyword>
<dbReference type="InterPro" id="IPR004563">
    <property type="entry name" value="Apolipo_AcylTrfase"/>
</dbReference>
<keyword evidence="7 9" id="KW-0472">Membrane</keyword>
<evidence type="ECO:0000256" key="2">
    <source>
        <dbReference type="ARBA" id="ARBA00010065"/>
    </source>
</evidence>
<dbReference type="PANTHER" id="PTHR38686:SF1">
    <property type="entry name" value="APOLIPOPROTEIN N-ACYLTRANSFERASE"/>
    <property type="match status" value="1"/>
</dbReference>
<feature type="domain" description="CN hydrolase" evidence="10">
    <location>
        <begin position="223"/>
        <end position="466"/>
    </location>
</feature>
<feature type="transmembrane region" description="Helical" evidence="9">
    <location>
        <begin position="159"/>
        <end position="178"/>
    </location>
</feature>
<dbReference type="EMBL" id="JACWUN010000018">
    <property type="protein sequence ID" value="MBD1401648.1"/>
    <property type="molecule type" value="Genomic_DNA"/>
</dbReference>
<feature type="transmembrane region" description="Helical" evidence="9">
    <location>
        <begin position="479"/>
        <end position="498"/>
    </location>
</feature>
<dbReference type="InterPro" id="IPR045378">
    <property type="entry name" value="LNT_N"/>
</dbReference>
<keyword evidence="3 9" id="KW-1003">Cell membrane</keyword>
<evidence type="ECO:0000313" key="12">
    <source>
        <dbReference type="Proteomes" id="UP000632828"/>
    </source>
</evidence>
<evidence type="ECO:0000256" key="4">
    <source>
        <dbReference type="ARBA" id="ARBA00022679"/>
    </source>
</evidence>
<evidence type="ECO:0000259" key="10">
    <source>
        <dbReference type="PROSITE" id="PS50263"/>
    </source>
</evidence>
<dbReference type="HAMAP" id="MF_01148">
    <property type="entry name" value="Lnt"/>
    <property type="match status" value="1"/>
</dbReference>